<feature type="domain" description="Major facilitator superfamily (MFS) profile" evidence="8">
    <location>
        <begin position="18"/>
        <end position="429"/>
    </location>
</feature>
<protein>
    <submittedName>
        <fullName evidence="9">MFS transporter</fullName>
    </submittedName>
</protein>
<comment type="subcellular location">
    <subcellularLocation>
        <location evidence="1">Cell membrane</location>
        <topology evidence="1">Multi-pass membrane protein</topology>
    </subcellularLocation>
</comment>
<dbReference type="EMBL" id="CP070619">
    <property type="protein sequence ID" value="QSE94902.1"/>
    <property type="molecule type" value="Genomic_DNA"/>
</dbReference>
<dbReference type="Pfam" id="PF00083">
    <property type="entry name" value="Sugar_tr"/>
    <property type="match status" value="1"/>
</dbReference>
<feature type="region of interest" description="Disordered" evidence="6">
    <location>
        <begin position="434"/>
        <end position="462"/>
    </location>
</feature>
<dbReference type="CDD" id="cd17316">
    <property type="entry name" value="MFS_SV2_like"/>
    <property type="match status" value="1"/>
</dbReference>
<evidence type="ECO:0000256" key="4">
    <source>
        <dbReference type="ARBA" id="ARBA00022989"/>
    </source>
</evidence>
<name>A0A974ZYR4_9NOCA</name>
<dbReference type="SUPFAM" id="SSF103473">
    <property type="entry name" value="MFS general substrate transporter"/>
    <property type="match status" value="1"/>
</dbReference>
<keyword evidence="2" id="KW-0813">Transport</keyword>
<feature type="compositionally biased region" description="Polar residues" evidence="6">
    <location>
        <begin position="448"/>
        <end position="462"/>
    </location>
</feature>
<evidence type="ECO:0000256" key="6">
    <source>
        <dbReference type="SAM" id="MobiDB-lite"/>
    </source>
</evidence>
<dbReference type="PANTHER" id="PTHR23511">
    <property type="entry name" value="SYNAPTIC VESICLE GLYCOPROTEIN 2"/>
    <property type="match status" value="1"/>
</dbReference>
<dbReference type="RefSeq" id="WP_206011170.1">
    <property type="nucleotide sequence ID" value="NZ_CP070619.1"/>
</dbReference>
<sequence length="462" mass="48844">MATHALDDAKLSRFHLKTTLYGNGGHLCDGYILGAIVPALPLFAQSHPVSSLMSGLIGASALIGVFLGSLLFGWVTDRIGRRRMFVIDLALFVVLSLAQIAVTGAVMLLVLRVLLGIAVGADYTIATTLVAEFAPRKYRATLLAVGPAMWTIGYVLAIVVGTAIAEFGGDGAWRWILATSAVPALILLILRRNTPESPRWLARNGRADEGLAILRKHVSPTATLADLADEEEEDESAGSLREVFAEQHRKRLAFACLFWFCQVVPYFAVFTFLPTILESLDIDSGFWQTTSVNLFLLIGGAVGIVTIGKIGRRPYTLVSFALLTASTLAIGLWQSAPAGYVIALFALFALISSAMAALDTVYPSELFPTSIRASATGICVSFSRIGAAIGTLLLPMGIDHFGAHGVTLMTGVVAGLGLLISIAWAPETAGLPLAQAAGDTEEGPGKSPTGNPDRSSSFASQQ</sequence>
<keyword evidence="5 7" id="KW-0472">Membrane</keyword>
<dbReference type="InterPro" id="IPR020846">
    <property type="entry name" value="MFS_dom"/>
</dbReference>
<feature type="transmembrane region" description="Helical" evidence="7">
    <location>
        <begin position="374"/>
        <end position="394"/>
    </location>
</feature>
<accession>A0A974ZYR4</accession>
<feature type="transmembrane region" description="Helical" evidence="7">
    <location>
        <begin position="85"/>
        <end position="107"/>
    </location>
</feature>
<evidence type="ECO:0000313" key="10">
    <source>
        <dbReference type="Proteomes" id="UP000662986"/>
    </source>
</evidence>
<keyword evidence="4 7" id="KW-1133">Transmembrane helix</keyword>
<feature type="transmembrane region" description="Helical" evidence="7">
    <location>
        <begin position="113"/>
        <end position="134"/>
    </location>
</feature>
<evidence type="ECO:0000256" key="2">
    <source>
        <dbReference type="ARBA" id="ARBA00022448"/>
    </source>
</evidence>
<organism evidence="9 10">
    <name type="scientific">Rhodococcus pseudokoreensis</name>
    <dbReference type="NCBI Taxonomy" id="2811421"/>
    <lineage>
        <taxon>Bacteria</taxon>
        <taxon>Bacillati</taxon>
        <taxon>Actinomycetota</taxon>
        <taxon>Actinomycetes</taxon>
        <taxon>Mycobacteriales</taxon>
        <taxon>Nocardiaceae</taxon>
        <taxon>Rhodococcus</taxon>
    </lineage>
</organism>
<feature type="transmembrane region" description="Helical" evidence="7">
    <location>
        <begin position="285"/>
        <end position="308"/>
    </location>
</feature>
<feature type="transmembrane region" description="Helical" evidence="7">
    <location>
        <begin position="406"/>
        <end position="425"/>
    </location>
</feature>
<evidence type="ECO:0000256" key="1">
    <source>
        <dbReference type="ARBA" id="ARBA00004651"/>
    </source>
</evidence>
<feature type="transmembrane region" description="Helical" evidence="7">
    <location>
        <begin position="20"/>
        <end position="40"/>
    </location>
</feature>
<keyword evidence="3 7" id="KW-0812">Transmembrane</keyword>
<dbReference type="PROSITE" id="PS50850">
    <property type="entry name" value="MFS"/>
    <property type="match status" value="1"/>
</dbReference>
<reference evidence="9 10" key="1">
    <citation type="journal article" date="2021" name="Microbiol. Resour. Announc.">
        <title>Complete Genome Sequences of Two Rhodococcus sp. Strains with Large and Linear Chromosomes, Isolated from Apple Rhizosphere.</title>
        <authorList>
            <person name="Benning S."/>
            <person name="Brugnone N."/>
            <person name="Siani R."/>
            <person name="Kublik S."/>
            <person name="Schloter M."/>
            <person name="Rad V."/>
        </authorList>
    </citation>
    <scope>NUCLEOTIDE SEQUENCE [LARGE SCALE GENOMIC DNA]</scope>
    <source>
        <strain evidence="9 10">R79</strain>
    </source>
</reference>
<dbReference type="InterPro" id="IPR005828">
    <property type="entry name" value="MFS_sugar_transport-like"/>
</dbReference>
<feature type="transmembrane region" description="Helical" evidence="7">
    <location>
        <begin position="340"/>
        <end position="362"/>
    </location>
</feature>
<dbReference type="PROSITE" id="PS00217">
    <property type="entry name" value="SUGAR_TRANSPORT_2"/>
    <property type="match status" value="1"/>
</dbReference>
<dbReference type="PANTHER" id="PTHR23511:SF34">
    <property type="entry name" value="SYNAPTIC VESICLE GLYCOPROTEIN 2"/>
    <property type="match status" value="1"/>
</dbReference>
<proteinExistence type="predicted"/>
<feature type="transmembrane region" description="Helical" evidence="7">
    <location>
        <begin position="315"/>
        <end position="334"/>
    </location>
</feature>
<keyword evidence="10" id="KW-1185">Reference proteome</keyword>
<feature type="transmembrane region" description="Helical" evidence="7">
    <location>
        <begin position="171"/>
        <end position="190"/>
    </location>
</feature>
<evidence type="ECO:0000313" key="9">
    <source>
        <dbReference type="EMBL" id="QSE94902.1"/>
    </source>
</evidence>
<feature type="transmembrane region" description="Helical" evidence="7">
    <location>
        <begin position="141"/>
        <end position="165"/>
    </location>
</feature>
<dbReference type="Proteomes" id="UP000662986">
    <property type="component" value="Chromosome"/>
</dbReference>
<reference evidence="9 10" key="2">
    <citation type="journal article" date="2022" name="Arch. Microbiol.">
        <title>Rhodococcus pseudokoreensis sp. nov. isolated from the rhizosphere of young M26 apple rootstocks.</title>
        <authorList>
            <person name="Kampfer P."/>
            <person name="Glaeser S.P."/>
            <person name="Blom J."/>
            <person name="Wolf J."/>
            <person name="Benning S."/>
            <person name="Schloter M."/>
            <person name="Neumann-Schaal M."/>
        </authorList>
    </citation>
    <scope>NUCLEOTIDE SEQUENCE [LARGE SCALE GENOMIC DNA]</scope>
    <source>
        <strain evidence="9 10">R79</strain>
    </source>
</reference>
<dbReference type="Gene3D" id="1.20.1250.20">
    <property type="entry name" value="MFS general substrate transporter like domains"/>
    <property type="match status" value="1"/>
</dbReference>
<gene>
    <name evidence="9" type="ORF">JWS13_43010</name>
</gene>
<evidence type="ECO:0000256" key="5">
    <source>
        <dbReference type="ARBA" id="ARBA00023136"/>
    </source>
</evidence>
<evidence type="ECO:0000256" key="3">
    <source>
        <dbReference type="ARBA" id="ARBA00022692"/>
    </source>
</evidence>
<dbReference type="InterPro" id="IPR036259">
    <property type="entry name" value="MFS_trans_sf"/>
</dbReference>
<feature type="transmembrane region" description="Helical" evidence="7">
    <location>
        <begin position="52"/>
        <end position="73"/>
    </location>
</feature>
<feature type="transmembrane region" description="Helical" evidence="7">
    <location>
        <begin position="252"/>
        <end position="273"/>
    </location>
</feature>
<dbReference type="InterPro" id="IPR005829">
    <property type="entry name" value="Sugar_transporter_CS"/>
</dbReference>
<evidence type="ECO:0000256" key="7">
    <source>
        <dbReference type="SAM" id="Phobius"/>
    </source>
</evidence>
<evidence type="ECO:0000259" key="8">
    <source>
        <dbReference type="PROSITE" id="PS50850"/>
    </source>
</evidence>